<evidence type="ECO:0000256" key="7">
    <source>
        <dbReference type="ARBA" id="ARBA00022723"/>
    </source>
</evidence>
<comment type="cofactor">
    <cofactor evidence="3">
        <name>thiamine diphosphate</name>
        <dbReference type="ChEBI" id="CHEBI:58937"/>
    </cofactor>
</comment>
<dbReference type="Pfam" id="PF02780">
    <property type="entry name" value="Transketolase_C"/>
    <property type="match status" value="1"/>
</dbReference>
<evidence type="ECO:0000256" key="6">
    <source>
        <dbReference type="ARBA" id="ARBA00022679"/>
    </source>
</evidence>
<dbReference type="CDD" id="cd02012">
    <property type="entry name" value="TPP_TK"/>
    <property type="match status" value="1"/>
</dbReference>
<keyword evidence="12" id="KW-1185">Reference proteome</keyword>
<reference evidence="11 12" key="1">
    <citation type="submission" date="2016-11" db="EMBL/GenBank/DDBJ databases">
        <authorList>
            <person name="Varghese N."/>
            <person name="Submissions S."/>
        </authorList>
    </citation>
    <scope>NUCLEOTIDE SEQUENCE [LARGE SCALE GENOMIC DNA]</scope>
    <source>
        <strain evidence="11 12">DSM 20664</strain>
    </source>
</reference>
<dbReference type="SUPFAM" id="SSF52518">
    <property type="entry name" value="Thiamin diphosphate-binding fold (THDP-binding)"/>
    <property type="match status" value="2"/>
</dbReference>
<comment type="cofactor">
    <cofactor evidence="2">
        <name>Mg(2+)</name>
        <dbReference type="ChEBI" id="CHEBI:18420"/>
    </cofactor>
</comment>
<comment type="subunit">
    <text evidence="5">Homodimer.</text>
</comment>
<dbReference type="InterPro" id="IPR051157">
    <property type="entry name" value="PDH/Transketolase"/>
</dbReference>
<keyword evidence="8" id="KW-0460">Magnesium</keyword>
<accession>A0ABY1JC76</accession>
<dbReference type="InterPro" id="IPR049557">
    <property type="entry name" value="Transketolase_CS"/>
</dbReference>
<dbReference type="PANTHER" id="PTHR43825:SF1">
    <property type="entry name" value="TRANSKETOLASE-LIKE PYRIMIDINE-BINDING DOMAIN-CONTAINING PROTEIN"/>
    <property type="match status" value="1"/>
</dbReference>
<comment type="cofactor">
    <cofactor evidence="1">
        <name>Mn(2+)</name>
        <dbReference type="ChEBI" id="CHEBI:29035"/>
    </cofactor>
</comment>
<feature type="domain" description="Transketolase-like pyrimidine-binding" evidence="10">
    <location>
        <begin position="333"/>
        <end position="502"/>
    </location>
</feature>
<dbReference type="SMART" id="SM00861">
    <property type="entry name" value="Transket_pyr"/>
    <property type="match status" value="1"/>
</dbReference>
<dbReference type="SUPFAM" id="SSF52922">
    <property type="entry name" value="TK C-terminal domain-like"/>
    <property type="match status" value="1"/>
</dbReference>
<name>A0ABY1JC76_9BACT</name>
<dbReference type="PROSITE" id="PS00801">
    <property type="entry name" value="TRANSKETOLASE_1"/>
    <property type="match status" value="1"/>
</dbReference>
<dbReference type="InterPro" id="IPR009014">
    <property type="entry name" value="Transketo_C/PFOR_II"/>
</dbReference>
<dbReference type="Gene3D" id="3.40.50.970">
    <property type="match status" value="2"/>
</dbReference>
<evidence type="ECO:0000256" key="8">
    <source>
        <dbReference type="ARBA" id="ARBA00022842"/>
    </source>
</evidence>
<dbReference type="Pfam" id="PF00456">
    <property type="entry name" value="Transketolase_N"/>
    <property type="match status" value="1"/>
</dbReference>
<keyword evidence="6" id="KW-0808">Transferase</keyword>
<dbReference type="Pfam" id="PF02779">
    <property type="entry name" value="Transket_pyr"/>
    <property type="match status" value="1"/>
</dbReference>
<protein>
    <submittedName>
        <fullName evidence="11">Transketolase</fullName>
    </submittedName>
</protein>
<evidence type="ECO:0000256" key="5">
    <source>
        <dbReference type="ARBA" id="ARBA00011738"/>
    </source>
</evidence>
<dbReference type="InterPro" id="IPR005474">
    <property type="entry name" value="Transketolase_N"/>
</dbReference>
<evidence type="ECO:0000256" key="3">
    <source>
        <dbReference type="ARBA" id="ARBA00001964"/>
    </source>
</evidence>
<dbReference type="CDD" id="cd07033">
    <property type="entry name" value="TPP_PYR_DXS_TK_like"/>
    <property type="match status" value="1"/>
</dbReference>
<dbReference type="RefSeq" id="WP_074199286.1">
    <property type="nucleotide sequence ID" value="NZ_FSQZ01000001.1"/>
</dbReference>
<dbReference type="PANTHER" id="PTHR43825">
    <property type="entry name" value="PYRUVATE DEHYDROGENASE E1 COMPONENT"/>
    <property type="match status" value="1"/>
</dbReference>
<evidence type="ECO:0000313" key="11">
    <source>
        <dbReference type="EMBL" id="SIN65019.1"/>
    </source>
</evidence>
<evidence type="ECO:0000256" key="2">
    <source>
        <dbReference type="ARBA" id="ARBA00001946"/>
    </source>
</evidence>
<evidence type="ECO:0000313" key="12">
    <source>
        <dbReference type="Proteomes" id="UP000185093"/>
    </source>
</evidence>
<dbReference type="Gene3D" id="3.40.50.920">
    <property type="match status" value="1"/>
</dbReference>
<sequence>MNDSIDSSLLLSLSHFPKDNLDEREIAAFRSAAQRCRGWILTMTTAANSGHPAGSMSSIEMYLMSYAVSDVRRDNVESIERDFIVISHGHTAPAAYSTLAYLGFFDPSMLLGNFRRTGSPFQGHVERSVWGIDWASGNLGQGLAAGVGYALAQRKRQSDGHVFVLMGDGEQTKGQVAEARRIAFKEALNNITALIDFNRIQISGKVHEVMPANYKKLWEADGWQVYECDGHDPADMYSVMKKAYEDEKPSVVFCNTVMGKGVSFMENIPDYHGKALSKEEYLKAMAELGEDPSLLEEALAARKGPLPKGRTVNPRTPKIYTGLPFSYPPDAKVDNRTAFGKALADIGRLNRERSSTPILVFDCDLASSVKVDEFAKECPEWFVEAGIQEHATATVAGAASCGGAMSVWADFGVFGLTEVYNQQRLNDINRTNLKLFLTHVGLDVGEDGMTHQCIDYVGLLRNLFGWKLIVPADPNQTDRVTRWALQQEGNICVAMGRSRLPVLTRKDGLTPFYADDYAFNYGKIDIVRHGHDMSIFAMGHMVHRALKVGEILAKRGISLCVYSVSCPLALEEDVLVEAAKRGPIFTYEDHNVNSGLGREITSKLQALNLSAKVRSFGVSRYGDSGSSDEVFEAMGLAPEEVAEAVCCSLRK</sequence>
<comment type="caution">
    <text evidence="11">The sequence shown here is derived from an EMBL/GenBank/DDBJ whole genome shotgun (WGS) entry which is preliminary data.</text>
</comment>
<dbReference type="InterPro" id="IPR005475">
    <property type="entry name" value="Transketolase-like_Pyr-bd"/>
</dbReference>
<organism evidence="11 12">
    <name type="scientific">Acetomicrobium flavidum</name>
    <dbReference type="NCBI Taxonomy" id="49896"/>
    <lineage>
        <taxon>Bacteria</taxon>
        <taxon>Thermotogati</taxon>
        <taxon>Synergistota</taxon>
        <taxon>Synergistia</taxon>
        <taxon>Synergistales</taxon>
        <taxon>Acetomicrobiaceae</taxon>
        <taxon>Acetomicrobium</taxon>
    </lineage>
</organism>
<gene>
    <name evidence="11" type="ORF">SAMN05444368_0702</name>
</gene>
<evidence type="ECO:0000259" key="10">
    <source>
        <dbReference type="SMART" id="SM00861"/>
    </source>
</evidence>
<dbReference type="InterPro" id="IPR033248">
    <property type="entry name" value="Transketolase_C"/>
</dbReference>
<dbReference type="EMBL" id="FSQZ01000001">
    <property type="protein sequence ID" value="SIN65019.1"/>
    <property type="molecule type" value="Genomic_DNA"/>
</dbReference>
<evidence type="ECO:0000256" key="9">
    <source>
        <dbReference type="ARBA" id="ARBA00023052"/>
    </source>
</evidence>
<evidence type="ECO:0000256" key="4">
    <source>
        <dbReference type="ARBA" id="ARBA00007131"/>
    </source>
</evidence>
<dbReference type="Proteomes" id="UP000185093">
    <property type="component" value="Unassembled WGS sequence"/>
</dbReference>
<keyword evidence="9" id="KW-0786">Thiamine pyrophosphate</keyword>
<dbReference type="NCBIfam" id="NF004556">
    <property type="entry name" value="PRK05899.2-2"/>
    <property type="match status" value="1"/>
</dbReference>
<proteinExistence type="inferred from homology"/>
<keyword evidence="7" id="KW-0479">Metal-binding</keyword>
<dbReference type="InterPro" id="IPR029061">
    <property type="entry name" value="THDP-binding"/>
</dbReference>
<comment type="similarity">
    <text evidence="4">Belongs to the transketolase family.</text>
</comment>
<evidence type="ECO:0000256" key="1">
    <source>
        <dbReference type="ARBA" id="ARBA00001936"/>
    </source>
</evidence>